<keyword evidence="3" id="KW-0337">GPI-anchor biosynthesis</keyword>
<evidence type="ECO:0000256" key="6">
    <source>
        <dbReference type="SAM" id="Phobius"/>
    </source>
</evidence>
<name>A0AAD2FUB9_9STRA</name>
<gene>
    <name evidence="7" type="ORF">CYCCA115_LOCUS13994</name>
</gene>
<keyword evidence="4" id="KW-0732">Signal</keyword>
<dbReference type="GO" id="GO:0006506">
    <property type="term" value="P:GPI anchor biosynthetic process"/>
    <property type="evidence" value="ECO:0007669"/>
    <property type="project" value="UniProtKB-KW"/>
</dbReference>
<feature type="transmembrane region" description="Helical" evidence="6">
    <location>
        <begin position="292"/>
        <end position="311"/>
    </location>
</feature>
<dbReference type="InterPro" id="IPR001096">
    <property type="entry name" value="Peptidase_C13"/>
</dbReference>
<dbReference type="Gene3D" id="3.40.50.1460">
    <property type="match status" value="1"/>
</dbReference>
<keyword evidence="6" id="KW-0812">Transmembrane</keyword>
<keyword evidence="6" id="KW-1133">Transmembrane helix</keyword>
<organism evidence="7 8">
    <name type="scientific">Cylindrotheca closterium</name>
    <dbReference type="NCBI Taxonomy" id="2856"/>
    <lineage>
        <taxon>Eukaryota</taxon>
        <taxon>Sar</taxon>
        <taxon>Stramenopiles</taxon>
        <taxon>Ochrophyta</taxon>
        <taxon>Bacillariophyta</taxon>
        <taxon>Bacillariophyceae</taxon>
        <taxon>Bacillariophycidae</taxon>
        <taxon>Bacillariales</taxon>
        <taxon>Bacillariaceae</taxon>
        <taxon>Cylindrotheca</taxon>
    </lineage>
</organism>
<feature type="region of interest" description="Disordered" evidence="5">
    <location>
        <begin position="215"/>
        <end position="278"/>
    </location>
</feature>
<dbReference type="PANTHER" id="PTHR48067">
    <property type="entry name" value="GPI-ANCHOR TRANSAMIDASE"/>
    <property type="match status" value="1"/>
</dbReference>
<dbReference type="GO" id="GO:0042765">
    <property type="term" value="C:GPI-anchor transamidase complex"/>
    <property type="evidence" value="ECO:0007669"/>
    <property type="project" value="InterPro"/>
</dbReference>
<dbReference type="GO" id="GO:0006508">
    <property type="term" value="P:proteolysis"/>
    <property type="evidence" value="ECO:0007669"/>
    <property type="project" value="InterPro"/>
</dbReference>
<reference evidence="7" key="1">
    <citation type="submission" date="2023-08" db="EMBL/GenBank/DDBJ databases">
        <authorList>
            <person name="Audoor S."/>
            <person name="Bilcke G."/>
        </authorList>
    </citation>
    <scope>NUCLEOTIDE SEQUENCE</scope>
</reference>
<evidence type="ECO:0008006" key="9">
    <source>
        <dbReference type="Google" id="ProtNLM"/>
    </source>
</evidence>
<feature type="compositionally biased region" description="Basic and acidic residues" evidence="5">
    <location>
        <begin position="252"/>
        <end position="266"/>
    </location>
</feature>
<comment type="pathway">
    <text evidence="1">Glycolipid biosynthesis; glycosylphosphatidylinositol-anchor biosynthesis.</text>
</comment>
<evidence type="ECO:0000256" key="5">
    <source>
        <dbReference type="SAM" id="MobiDB-lite"/>
    </source>
</evidence>
<evidence type="ECO:0000313" key="7">
    <source>
        <dbReference type="EMBL" id="CAJ1953366.1"/>
    </source>
</evidence>
<dbReference type="PANTHER" id="PTHR48067:SF1">
    <property type="entry name" value="GPI-ANCHOR TRANSAMIDASE"/>
    <property type="match status" value="1"/>
</dbReference>
<accession>A0AAD2FUB9</accession>
<dbReference type="AlphaFoldDB" id="A0AAD2FUB9"/>
<dbReference type="InterPro" id="IPR028361">
    <property type="entry name" value="GPI_transamidase"/>
</dbReference>
<keyword evidence="8" id="KW-1185">Reference proteome</keyword>
<proteinExistence type="inferred from homology"/>
<evidence type="ECO:0000256" key="2">
    <source>
        <dbReference type="ARBA" id="ARBA00009941"/>
    </source>
</evidence>
<dbReference type="Proteomes" id="UP001295423">
    <property type="component" value="Unassembled WGS sequence"/>
</dbReference>
<evidence type="ECO:0000256" key="3">
    <source>
        <dbReference type="ARBA" id="ARBA00022502"/>
    </source>
</evidence>
<feature type="compositionally biased region" description="Polar residues" evidence="5">
    <location>
        <begin position="231"/>
        <end position="243"/>
    </location>
</feature>
<comment type="caution">
    <text evidence="7">The sequence shown here is derived from an EMBL/GenBank/DDBJ whole genome shotgun (WGS) entry which is preliminary data.</text>
</comment>
<evidence type="ECO:0000313" key="8">
    <source>
        <dbReference type="Proteomes" id="UP001295423"/>
    </source>
</evidence>
<evidence type="ECO:0000256" key="4">
    <source>
        <dbReference type="ARBA" id="ARBA00022729"/>
    </source>
</evidence>
<dbReference type="Pfam" id="PF01650">
    <property type="entry name" value="Peptidase_C13"/>
    <property type="match status" value="1"/>
</dbReference>
<dbReference type="GO" id="GO:0003923">
    <property type="term" value="F:GPI-anchor transamidase activity"/>
    <property type="evidence" value="ECO:0007669"/>
    <property type="project" value="InterPro"/>
</dbReference>
<keyword evidence="6" id="KW-0472">Membrane</keyword>
<dbReference type="GO" id="GO:0016255">
    <property type="term" value="P:attachment of GPI anchor to protein"/>
    <property type="evidence" value="ECO:0007669"/>
    <property type="project" value="InterPro"/>
</dbReference>
<dbReference type="EMBL" id="CAKOGP040001825">
    <property type="protein sequence ID" value="CAJ1953366.1"/>
    <property type="molecule type" value="Genomic_DNA"/>
</dbReference>
<protein>
    <recommendedName>
        <fullName evidence="9">GPI-anchor transamidase</fullName>
    </recommendedName>
</protein>
<comment type="similarity">
    <text evidence="2">Belongs to the peptidase C13 family.</text>
</comment>
<sequence>MIADEYVTNNRNPLKNGMFANGVDNANWYDEHTEIDFRGSDVNVQNFIDAMLGTSPRSIQSNSNSSLLVYVTGHGGDQFFKFQDEEEITSQDIANLMDKLNAGKKFGKALLIADTCQAFTLFDKVETPNVLSLGTSLRGENAYAHHSDHVLGLSVIERWTNGFVNQYSRSNSPKSTLSDLMVAPFPGKAVLGAHVGIKENAIRFKDVLASDFFGPRKSKKMPPKMMKSKSLDQANEQVAQIDTASKPAMETSEVKRSLAEAERESFTRQSSGINEGTHDGTRQSLYLESADLVFVSVLSALVSIILAAKVIEKRDTKI</sequence>
<evidence type="ECO:0000256" key="1">
    <source>
        <dbReference type="ARBA" id="ARBA00004687"/>
    </source>
</evidence>